<dbReference type="InterPro" id="IPR006665">
    <property type="entry name" value="OmpA-like"/>
</dbReference>
<proteinExistence type="predicted"/>
<dbReference type="RefSeq" id="WP_078777713.1">
    <property type="nucleotide sequence ID" value="NZ_MBDS01000001.1"/>
</dbReference>
<evidence type="ECO:0000313" key="6">
    <source>
        <dbReference type="EMBL" id="OPB94518.1"/>
    </source>
</evidence>
<dbReference type="InterPro" id="IPR050330">
    <property type="entry name" value="Bact_OuterMem_StrucFunc"/>
</dbReference>
<name>A0ABX3ND11_9FLAO</name>
<sequence length="488" mass="53914">MRLNFTSVAFTCVLPIVMYGQDYNAVAKTTATQERHPFTKESKRFNDWSISTGAGTVIMKSGSLFSLHDESGSKNLFGWTVYFSVDKAITHAFGLKLQYDKGETRQGWVNTNDHVSSSQPGGRTQYDAISILGDLNISNLLRRVDNYSSYRWALHAYGGVGSIAYRSYLQEPGNYNQSLTKEVKPFKLNSFYAQLGTGLKYRVSKSFDLEGRVMYSITGGKQFDGAKGVYVDPARIGSNDMINANLGLTYNIGKHESHLFWHDPLQEIYYKLDVLENKNHHIEVCKSGDVDNDGVCDDWDRELNTPPGARVDGSGRALDIDLDGVIDLYDKCVTVPGPPENHGCPVKKDNNKVAVEVENELKNVYFHFNKATITNESGAKLDAAADIIKSNSGNYILTGHTDAKGSAVYNLKLSRERAAAVVGALEARGVSSSTLKSKGVGSADATVPATASDAERMADRKVTVRFVDDNEWNNIPKKDYSNITFKRK</sequence>
<dbReference type="InterPro" id="IPR028974">
    <property type="entry name" value="TSP_type-3_rpt"/>
</dbReference>
<evidence type="ECO:0000256" key="4">
    <source>
        <dbReference type="PROSITE-ProRule" id="PRU00473"/>
    </source>
</evidence>
<dbReference type="EMBL" id="MBDS01000001">
    <property type="protein sequence ID" value="OPB94518.1"/>
    <property type="molecule type" value="Genomic_DNA"/>
</dbReference>
<dbReference type="Gene3D" id="3.30.1330.60">
    <property type="entry name" value="OmpA-like domain"/>
    <property type="match status" value="1"/>
</dbReference>
<keyword evidence="3" id="KW-0998">Cell outer membrane</keyword>
<keyword evidence="7" id="KW-1185">Reference proteome</keyword>
<evidence type="ECO:0000256" key="1">
    <source>
        <dbReference type="ARBA" id="ARBA00004442"/>
    </source>
</evidence>
<dbReference type="InterPro" id="IPR006664">
    <property type="entry name" value="OMP_bac"/>
</dbReference>
<gene>
    <name evidence="6" type="ORF">BB021_18115</name>
</gene>
<dbReference type="Proteomes" id="UP000190016">
    <property type="component" value="Unassembled WGS sequence"/>
</dbReference>
<comment type="subcellular location">
    <subcellularLocation>
        <location evidence="1">Cell outer membrane</location>
    </subcellularLocation>
</comment>
<evidence type="ECO:0000313" key="7">
    <source>
        <dbReference type="Proteomes" id="UP000190016"/>
    </source>
</evidence>
<evidence type="ECO:0000256" key="2">
    <source>
        <dbReference type="ARBA" id="ARBA00023136"/>
    </source>
</evidence>
<dbReference type="InterPro" id="IPR036737">
    <property type="entry name" value="OmpA-like_sf"/>
</dbReference>
<dbReference type="SUPFAM" id="SSF103088">
    <property type="entry name" value="OmpA-like"/>
    <property type="match status" value="1"/>
</dbReference>
<dbReference type="PROSITE" id="PS51123">
    <property type="entry name" value="OMPA_2"/>
    <property type="match status" value="1"/>
</dbReference>
<dbReference type="PRINTS" id="PR01021">
    <property type="entry name" value="OMPADOMAIN"/>
</dbReference>
<accession>A0ABX3ND11</accession>
<evidence type="ECO:0000256" key="3">
    <source>
        <dbReference type="ARBA" id="ARBA00023237"/>
    </source>
</evidence>
<comment type="caution">
    <text evidence="6">The sequence shown here is derived from an EMBL/GenBank/DDBJ whole genome shotgun (WGS) entry which is preliminary data.</text>
</comment>
<reference evidence="6 7" key="1">
    <citation type="submission" date="2016-07" db="EMBL/GenBank/DDBJ databases">
        <title>Revisiting the Taxonomy of the Elizabethkingia Genus based on Whole-Genome Sequencing, Optical Mapping, and MALDI-TOF.</title>
        <authorList>
            <person name="Nicholson A.C."/>
        </authorList>
    </citation>
    <scope>NUCLEOTIDE SEQUENCE [LARGE SCALE GENOMIC DNA]</scope>
    <source>
        <strain evidence="6 7">C1558</strain>
    </source>
</reference>
<feature type="domain" description="OmpA-like" evidence="5">
    <location>
        <begin position="353"/>
        <end position="470"/>
    </location>
</feature>
<organism evidence="6 7">
    <name type="scientific">Elizabethkingia ursingii</name>
    <dbReference type="NCBI Taxonomy" id="1756150"/>
    <lineage>
        <taxon>Bacteria</taxon>
        <taxon>Pseudomonadati</taxon>
        <taxon>Bacteroidota</taxon>
        <taxon>Flavobacteriia</taxon>
        <taxon>Flavobacteriales</taxon>
        <taxon>Weeksellaceae</taxon>
        <taxon>Elizabethkingia</taxon>
    </lineage>
</organism>
<keyword evidence="2 4" id="KW-0472">Membrane</keyword>
<dbReference type="SUPFAM" id="SSF103647">
    <property type="entry name" value="TSP type-3 repeat"/>
    <property type="match status" value="1"/>
</dbReference>
<protein>
    <recommendedName>
        <fullName evidence="5">OmpA-like domain-containing protein</fullName>
    </recommendedName>
</protein>
<dbReference type="PANTHER" id="PTHR30329:SF21">
    <property type="entry name" value="LIPOPROTEIN YIAD-RELATED"/>
    <property type="match status" value="1"/>
</dbReference>
<dbReference type="PANTHER" id="PTHR30329">
    <property type="entry name" value="STATOR ELEMENT OF FLAGELLAR MOTOR COMPLEX"/>
    <property type="match status" value="1"/>
</dbReference>
<evidence type="ECO:0000259" key="5">
    <source>
        <dbReference type="PROSITE" id="PS51123"/>
    </source>
</evidence>
<dbReference type="Pfam" id="PF00691">
    <property type="entry name" value="OmpA"/>
    <property type="match status" value="1"/>
</dbReference>
<dbReference type="CDD" id="cd07185">
    <property type="entry name" value="OmpA_C-like"/>
    <property type="match status" value="1"/>
</dbReference>